<sequence>MDASLTLSLSHTNSDTHDLIGSYFLQQWRLKSRAAAAKYESVGVAGSQLLMEVESEESEEDKEELPTELDTLNSSGGFSIVGSNKLSVHYPNVNLHGHDVGVVQANRPAPSKRLVYYFEMYVNNAGTKGQVAIGFTTSGFKLRRQPGWESNSYGYHGDDGLLYRGQGKGEAFGPVYSTGDTVGGGINYASQELFFTKNGAVVGTVFKDVKGPLFPTVAVHSQNEAVTINFGKNPFVFDLKAYEAQERAKQNSTIEKLSIPQDASYGIVRSYLQHYGYEDTLRTFDVESRSTLPPISFVQENGFTEDMNMYSLNQRKVLRQLIRSGQIGDAFGKLREWYPQIVQGGASAICFLLHCQNFIELVRVGKLEEAVLYGRTEFEKFYKLGDYDDLVKDCAALLAYEQPQKSSVGYLLGDSQREIVADAVNAMVLSTNPSVKYSRECLHSRLDRLLRQLSACFLEKRALNGDQGEALHLHRILNSGRKG</sequence>
<dbReference type="InterPro" id="IPR013144">
    <property type="entry name" value="CRA_dom"/>
</dbReference>
<dbReference type="EMBL" id="JACEIK010000089">
    <property type="protein sequence ID" value="MCD7449231.1"/>
    <property type="molecule type" value="Genomic_DNA"/>
</dbReference>
<dbReference type="SMART" id="SM00757">
    <property type="entry name" value="CRA"/>
    <property type="match status" value="1"/>
</dbReference>
<dbReference type="PROSITE" id="PS50897">
    <property type="entry name" value="CTLH"/>
    <property type="match status" value="1"/>
</dbReference>
<evidence type="ECO:0008006" key="5">
    <source>
        <dbReference type="Google" id="ProtNLM"/>
    </source>
</evidence>
<evidence type="ECO:0000313" key="4">
    <source>
        <dbReference type="Proteomes" id="UP000823775"/>
    </source>
</evidence>
<dbReference type="InterPro" id="IPR003877">
    <property type="entry name" value="SPRY_dom"/>
</dbReference>
<organism evidence="3 4">
    <name type="scientific">Datura stramonium</name>
    <name type="common">Jimsonweed</name>
    <name type="synonym">Common thornapple</name>
    <dbReference type="NCBI Taxonomy" id="4076"/>
    <lineage>
        <taxon>Eukaryota</taxon>
        <taxon>Viridiplantae</taxon>
        <taxon>Streptophyta</taxon>
        <taxon>Embryophyta</taxon>
        <taxon>Tracheophyta</taxon>
        <taxon>Spermatophyta</taxon>
        <taxon>Magnoliopsida</taxon>
        <taxon>eudicotyledons</taxon>
        <taxon>Gunneridae</taxon>
        <taxon>Pentapetalae</taxon>
        <taxon>asterids</taxon>
        <taxon>lamiids</taxon>
        <taxon>Solanales</taxon>
        <taxon>Solanaceae</taxon>
        <taxon>Solanoideae</taxon>
        <taxon>Datureae</taxon>
        <taxon>Datura</taxon>
    </lineage>
</organism>
<evidence type="ECO:0000313" key="3">
    <source>
        <dbReference type="EMBL" id="MCD7449231.1"/>
    </source>
</evidence>
<dbReference type="InterPro" id="IPR043136">
    <property type="entry name" value="B30.2/SPRY_sf"/>
</dbReference>
<name>A0ABS8RSK7_DATST</name>
<dbReference type="SMART" id="SM00668">
    <property type="entry name" value="CTLH"/>
    <property type="match status" value="1"/>
</dbReference>
<feature type="domain" description="CTLH" evidence="2">
    <location>
        <begin position="311"/>
        <end position="369"/>
    </location>
</feature>
<dbReference type="Pfam" id="PF10607">
    <property type="entry name" value="CTLH"/>
    <property type="match status" value="1"/>
</dbReference>
<evidence type="ECO:0000259" key="2">
    <source>
        <dbReference type="PROSITE" id="PS50897"/>
    </source>
</evidence>
<feature type="domain" description="B30.2/SPRY" evidence="1">
    <location>
        <begin position="47"/>
        <end position="235"/>
    </location>
</feature>
<gene>
    <name evidence="3" type="ORF">HAX54_050669</name>
</gene>
<dbReference type="InterPro" id="IPR044736">
    <property type="entry name" value="Gid1/RanBPM/SPLA_SPRY"/>
</dbReference>
<dbReference type="InterPro" id="IPR001870">
    <property type="entry name" value="B30.2/SPRY"/>
</dbReference>
<evidence type="ECO:0000259" key="1">
    <source>
        <dbReference type="PROSITE" id="PS50188"/>
    </source>
</evidence>
<dbReference type="InterPro" id="IPR006594">
    <property type="entry name" value="LisH"/>
</dbReference>
<dbReference type="PROSITE" id="PS50896">
    <property type="entry name" value="LISH"/>
    <property type="match status" value="1"/>
</dbReference>
<proteinExistence type="predicted"/>
<dbReference type="SMART" id="SM00449">
    <property type="entry name" value="SPRY"/>
    <property type="match status" value="1"/>
</dbReference>
<protein>
    <recommendedName>
        <fullName evidence="5">Ran-binding protein 10</fullName>
    </recommendedName>
</protein>
<dbReference type="PROSITE" id="PS50188">
    <property type="entry name" value="B302_SPRY"/>
    <property type="match status" value="1"/>
</dbReference>
<dbReference type="Pfam" id="PF00622">
    <property type="entry name" value="SPRY"/>
    <property type="match status" value="1"/>
</dbReference>
<reference evidence="3 4" key="1">
    <citation type="journal article" date="2021" name="BMC Genomics">
        <title>Datura genome reveals duplications of psychoactive alkaloid biosynthetic genes and high mutation rate following tissue culture.</title>
        <authorList>
            <person name="Rajewski A."/>
            <person name="Carter-House D."/>
            <person name="Stajich J."/>
            <person name="Litt A."/>
        </authorList>
    </citation>
    <scope>NUCLEOTIDE SEQUENCE [LARGE SCALE GENOMIC DNA]</scope>
    <source>
        <strain evidence="3">AR-01</strain>
    </source>
</reference>
<dbReference type="InterPro" id="IPR013320">
    <property type="entry name" value="ConA-like_dom_sf"/>
</dbReference>
<keyword evidence="4" id="KW-1185">Reference proteome</keyword>
<dbReference type="SUPFAM" id="SSF49899">
    <property type="entry name" value="Concanavalin A-like lectins/glucanases"/>
    <property type="match status" value="1"/>
</dbReference>
<dbReference type="PANTHER" id="PTHR12864">
    <property type="entry name" value="RAN BINDING PROTEIN 9-RELATED"/>
    <property type="match status" value="1"/>
</dbReference>
<dbReference type="InterPro" id="IPR024964">
    <property type="entry name" value="CTLH/CRA"/>
</dbReference>
<dbReference type="CDD" id="cd12885">
    <property type="entry name" value="SPRY_RanBP_like"/>
    <property type="match status" value="1"/>
</dbReference>
<accession>A0ABS8RSK7</accession>
<dbReference type="InterPro" id="IPR006595">
    <property type="entry name" value="CTLH_C"/>
</dbReference>
<dbReference type="InterPro" id="IPR050618">
    <property type="entry name" value="Ubq-SigPath_Reg"/>
</dbReference>
<dbReference type="Proteomes" id="UP000823775">
    <property type="component" value="Unassembled WGS sequence"/>
</dbReference>
<comment type="caution">
    <text evidence="3">The sequence shown here is derived from an EMBL/GenBank/DDBJ whole genome shotgun (WGS) entry which is preliminary data.</text>
</comment>
<dbReference type="Gene3D" id="2.60.120.920">
    <property type="match status" value="1"/>
</dbReference>